<dbReference type="InterPro" id="IPR018948">
    <property type="entry name" value="GTP-bd_TrmE_N"/>
</dbReference>
<feature type="binding site" evidence="6">
    <location>
        <position position="254"/>
    </location>
    <ligand>
        <name>K(+)</name>
        <dbReference type="ChEBI" id="CHEBI:29103"/>
    </ligand>
</feature>
<feature type="binding site" evidence="6">
    <location>
        <position position="259"/>
    </location>
    <ligand>
        <name>K(+)</name>
        <dbReference type="ChEBI" id="CHEBI:29103"/>
    </ligand>
</feature>
<feature type="domain" description="TrmE-type G" evidence="8">
    <location>
        <begin position="225"/>
        <end position="384"/>
    </location>
</feature>
<dbReference type="EC" id="3.6.-.-" evidence="6"/>
<evidence type="ECO:0000256" key="2">
    <source>
        <dbReference type="ARBA" id="ARBA00022694"/>
    </source>
</evidence>
<proteinExistence type="inferred from homology"/>
<organism evidence="9 10">
    <name type="scientific">Paenibacillus yanchengensis</name>
    <dbReference type="NCBI Taxonomy" id="2035833"/>
    <lineage>
        <taxon>Bacteria</taxon>
        <taxon>Bacillati</taxon>
        <taxon>Bacillota</taxon>
        <taxon>Bacilli</taxon>
        <taxon>Bacillales</taxon>
        <taxon>Paenibacillaceae</taxon>
        <taxon>Paenibacillus</taxon>
    </lineage>
</organism>
<keyword evidence="6" id="KW-0460">Magnesium</keyword>
<name>A0ABW4YP22_9BACL</name>
<dbReference type="SUPFAM" id="SSF116878">
    <property type="entry name" value="TrmE connector domain"/>
    <property type="match status" value="1"/>
</dbReference>
<evidence type="ECO:0000256" key="5">
    <source>
        <dbReference type="ARBA" id="ARBA00023134"/>
    </source>
</evidence>
<dbReference type="InterPro" id="IPR027266">
    <property type="entry name" value="TrmE/GcvT-like"/>
</dbReference>
<dbReference type="InterPro" id="IPR004520">
    <property type="entry name" value="GTPase_MnmE"/>
</dbReference>
<evidence type="ECO:0000256" key="6">
    <source>
        <dbReference type="HAMAP-Rule" id="MF_00379"/>
    </source>
</evidence>
<sequence length="463" mass="51245">MDFDTIAAISTALGEGGIAIIRISGPKAIRAADHLFKAKNKSLQSLEEAPSHTIHYGHIVEPKTDRIIDEVLVSVMRGPKSFTAEDVVEINTHGGIIAVKQVMDVILEMDDVRIAEPGEFTKRAFLNGRIDLMQAEAVIDVIRSRSDRAFSIAQKQSEGVLSRKIAALRQTVIELLAHIEVNIDYPEHDVEELTAQFIKDQCQSAIVEIEKLLKTANEGKILREGIVTAIVGRPNVGKSSMLNTLAQDEKAIVTDIPGTTRDVIEQVVTINGIPLRLLDTAGIRETSDLVEKIGVERSKDALKDADLILYVINYNESLHDEDKILLQELIDRPLIVIVNKTDLQQQLDMAELQSLVDKNMVVQTSMIADEGIDQLEQKISELFFDGQLESDDLTYISNVRHISLLKKARQALYDAIEATDVGIPIDIIQIDARMAWEALGEILGDQAGDSLIDQIFTQFCLGK</sequence>
<keyword evidence="6" id="KW-0479">Metal-binding</keyword>
<keyword evidence="5 6" id="KW-0342">GTP-binding</keyword>
<comment type="caution">
    <text evidence="6">Lacks conserved residue(s) required for the propagation of feature annotation.</text>
</comment>
<evidence type="ECO:0000256" key="7">
    <source>
        <dbReference type="RuleBase" id="RU003313"/>
    </source>
</evidence>
<keyword evidence="4 6" id="KW-0630">Potassium</keyword>
<dbReference type="Gene3D" id="1.20.120.430">
    <property type="entry name" value="tRNA modification GTPase MnmE domain 2"/>
    <property type="match status" value="1"/>
</dbReference>
<dbReference type="InterPro" id="IPR027417">
    <property type="entry name" value="P-loop_NTPase"/>
</dbReference>
<feature type="binding site" evidence="6">
    <location>
        <position position="239"/>
    </location>
    <ligand>
        <name>Mg(2+)</name>
        <dbReference type="ChEBI" id="CHEBI:18420"/>
    </ligand>
</feature>
<feature type="binding site" evidence="6">
    <location>
        <begin position="279"/>
        <end position="282"/>
    </location>
    <ligand>
        <name>GTP</name>
        <dbReference type="ChEBI" id="CHEBI:37565"/>
    </ligand>
</feature>
<feature type="binding site" evidence="6">
    <location>
        <position position="129"/>
    </location>
    <ligand>
        <name>(6S)-5-formyl-5,6,7,8-tetrahydrofolate</name>
        <dbReference type="ChEBI" id="CHEBI:57457"/>
    </ligand>
</feature>
<feature type="binding site" evidence="6">
    <location>
        <position position="235"/>
    </location>
    <ligand>
        <name>K(+)</name>
        <dbReference type="ChEBI" id="CHEBI:29103"/>
    </ligand>
</feature>
<dbReference type="CDD" id="cd14858">
    <property type="entry name" value="TrmE_N"/>
    <property type="match status" value="1"/>
</dbReference>
<comment type="subcellular location">
    <subcellularLocation>
        <location evidence="6">Cytoplasm</location>
    </subcellularLocation>
</comment>
<dbReference type="NCBIfam" id="TIGR00231">
    <property type="entry name" value="small_GTP"/>
    <property type="match status" value="1"/>
</dbReference>
<evidence type="ECO:0000259" key="8">
    <source>
        <dbReference type="PROSITE" id="PS51709"/>
    </source>
</evidence>
<dbReference type="PANTHER" id="PTHR42714:SF2">
    <property type="entry name" value="TRNA MODIFICATION GTPASE GTPBP3, MITOCHONDRIAL"/>
    <property type="match status" value="1"/>
</dbReference>
<dbReference type="Gene3D" id="3.30.1360.120">
    <property type="entry name" value="Probable tRNA modification gtpase trme, domain 1"/>
    <property type="match status" value="1"/>
</dbReference>
<dbReference type="Gene3D" id="3.40.50.300">
    <property type="entry name" value="P-loop containing nucleotide triphosphate hydrolases"/>
    <property type="match status" value="1"/>
</dbReference>
<evidence type="ECO:0000313" key="9">
    <source>
        <dbReference type="EMBL" id="MFD2117401.1"/>
    </source>
</evidence>
<feature type="binding site" evidence="6">
    <location>
        <position position="22"/>
    </location>
    <ligand>
        <name>(6S)-5-formyl-5,6,7,8-tetrahydrofolate</name>
        <dbReference type="ChEBI" id="CHEBI:57457"/>
    </ligand>
</feature>
<dbReference type="InterPro" id="IPR006073">
    <property type="entry name" value="GTP-bd"/>
</dbReference>
<comment type="function">
    <text evidence="6">Exhibits a very high intrinsic GTPase hydrolysis rate. Involved in the addition of a carboxymethylaminomethyl (cmnm) group at the wobble position (U34) of certain tRNAs, forming tRNA-cmnm(5)s(2)U34.</text>
</comment>
<keyword evidence="6" id="KW-0378">Hydrolase</keyword>
<comment type="similarity">
    <text evidence="1 6 7">Belongs to the TRAFAC class TrmE-Era-EngA-EngB-Septin-like GTPase superfamily. TrmE GTPase family.</text>
</comment>
<keyword evidence="2 6" id="KW-0819">tRNA processing</keyword>
<dbReference type="InterPro" id="IPR027368">
    <property type="entry name" value="MnmE_dom2"/>
</dbReference>
<protein>
    <recommendedName>
        <fullName evidence="6">tRNA modification GTPase MnmE</fullName>
        <ecNumber evidence="6">3.6.-.-</ecNumber>
    </recommendedName>
</protein>
<keyword evidence="3 6" id="KW-0547">Nucleotide-binding</keyword>
<dbReference type="Proteomes" id="UP001597362">
    <property type="component" value="Unassembled WGS sequence"/>
</dbReference>
<evidence type="ECO:0000256" key="1">
    <source>
        <dbReference type="ARBA" id="ARBA00011043"/>
    </source>
</evidence>
<dbReference type="InterPro" id="IPR005225">
    <property type="entry name" value="Small_GTP-bd"/>
</dbReference>
<feature type="binding site" evidence="6">
    <location>
        <position position="260"/>
    </location>
    <ligand>
        <name>Mg(2+)</name>
        <dbReference type="ChEBI" id="CHEBI:18420"/>
    </ligand>
</feature>
<gene>
    <name evidence="6 9" type="primary">mnmE</name>
    <name evidence="6" type="synonym">trmE</name>
    <name evidence="9" type="ORF">ACFSJH_16850</name>
</gene>
<feature type="binding site" evidence="6">
    <location>
        <position position="256"/>
    </location>
    <ligand>
        <name>K(+)</name>
        <dbReference type="ChEBI" id="CHEBI:29103"/>
    </ligand>
</feature>
<dbReference type="InterPro" id="IPR025867">
    <property type="entry name" value="MnmE_helical"/>
</dbReference>
<accession>A0ABW4YP22</accession>
<evidence type="ECO:0000256" key="4">
    <source>
        <dbReference type="ARBA" id="ARBA00022958"/>
    </source>
</evidence>
<dbReference type="RefSeq" id="WP_377774541.1">
    <property type="nucleotide sequence ID" value="NZ_JBHUHO010000040.1"/>
</dbReference>
<evidence type="ECO:0000256" key="3">
    <source>
        <dbReference type="ARBA" id="ARBA00022741"/>
    </source>
</evidence>
<comment type="caution">
    <text evidence="9">The sequence shown here is derived from an EMBL/GenBank/DDBJ whole genome shotgun (WGS) entry which is preliminary data.</text>
</comment>
<dbReference type="NCBIfam" id="TIGR00450">
    <property type="entry name" value="mnmE_trmE_thdF"/>
    <property type="match status" value="1"/>
</dbReference>
<dbReference type="EMBL" id="JBHUHO010000040">
    <property type="protein sequence ID" value="MFD2117401.1"/>
    <property type="molecule type" value="Genomic_DNA"/>
</dbReference>
<dbReference type="Pfam" id="PF01926">
    <property type="entry name" value="MMR_HSR1"/>
    <property type="match status" value="1"/>
</dbReference>
<feature type="binding site" evidence="6">
    <location>
        <begin position="254"/>
        <end position="260"/>
    </location>
    <ligand>
        <name>GTP</name>
        <dbReference type="ChEBI" id="CHEBI:37565"/>
    </ligand>
</feature>
<dbReference type="PANTHER" id="PTHR42714">
    <property type="entry name" value="TRNA MODIFICATION GTPASE GTPBP3"/>
    <property type="match status" value="1"/>
</dbReference>
<dbReference type="CDD" id="cd04164">
    <property type="entry name" value="trmE"/>
    <property type="match status" value="1"/>
</dbReference>
<feature type="binding site" evidence="6">
    <location>
        <begin position="235"/>
        <end position="240"/>
    </location>
    <ligand>
        <name>GTP</name>
        <dbReference type="ChEBI" id="CHEBI:37565"/>
    </ligand>
</feature>
<dbReference type="NCBIfam" id="NF003661">
    <property type="entry name" value="PRK05291.1-3"/>
    <property type="match status" value="1"/>
</dbReference>
<dbReference type="InterPro" id="IPR031168">
    <property type="entry name" value="G_TrmE"/>
</dbReference>
<comment type="subunit">
    <text evidence="6">Homodimer. Heterotetramer of two MnmE and two MnmG subunits.</text>
</comment>
<keyword evidence="10" id="KW-1185">Reference proteome</keyword>
<dbReference type="PROSITE" id="PS51709">
    <property type="entry name" value="G_TRME"/>
    <property type="match status" value="1"/>
</dbReference>
<keyword evidence="6" id="KW-0963">Cytoplasm</keyword>
<dbReference type="HAMAP" id="MF_00379">
    <property type="entry name" value="GTPase_MnmE"/>
    <property type="match status" value="1"/>
</dbReference>
<dbReference type="SUPFAM" id="SSF52540">
    <property type="entry name" value="P-loop containing nucleoside triphosphate hydrolases"/>
    <property type="match status" value="1"/>
</dbReference>
<feature type="binding site" evidence="6">
    <location>
        <position position="89"/>
    </location>
    <ligand>
        <name>(6S)-5-formyl-5,6,7,8-tetrahydrofolate</name>
        <dbReference type="ChEBI" id="CHEBI:57457"/>
    </ligand>
</feature>
<reference evidence="10" key="1">
    <citation type="journal article" date="2019" name="Int. J. Syst. Evol. Microbiol.">
        <title>The Global Catalogue of Microorganisms (GCM) 10K type strain sequencing project: providing services to taxonomists for standard genome sequencing and annotation.</title>
        <authorList>
            <consortium name="The Broad Institute Genomics Platform"/>
            <consortium name="The Broad Institute Genome Sequencing Center for Infectious Disease"/>
            <person name="Wu L."/>
            <person name="Ma J."/>
        </authorList>
    </citation>
    <scope>NUCLEOTIDE SEQUENCE [LARGE SCALE GENOMIC DNA]</scope>
    <source>
        <strain evidence="10">GH52</strain>
    </source>
</reference>
<dbReference type="Pfam" id="PF10396">
    <property type="entry name" value="TrmE_N"/>
    <property type="match status" value="1"/>
</dbReference>
<evidence type="ECO:0000313" key="10">
    <source>
        <dbReference type="Proteomes" id="UP001597362"/>
    </source>
</evidence>
<dbReference type="Pfam" id="PF12631">
    <property type="entry name" value="MnmE_helical"/>
    <property type="match status" value="1"/>
</dbReference>
<comment type="cofactor">
    <cofactor evidence="6">
        <name>K(+)</name>
        <dbReference type="ChEBI" id="CHEBI:29103"/>
    </cofactor>
    <text evidence="6">Binds 1 potassium ion per subunit.</text>
</comment>
<feature type="binding site" evidence="6">
    <location>
        <position position="463"/>
    </location>
    <ligand>
        <name>(6S)-5-formyl-5,6,7,8-tetrahydrofolate</name>
        <dbReference type="ChEBI" id="CHEBI:57457"/>
    </ligand>
</feature>